<evidence type="ECO:0000256" key="1">
    <source>
        <dbReference type="SAM" id="Phobius"/>
    </source>
</evidence>
<evidence type="ECO:0000313" key="3">
    <source>
        <dbReference type="Proteomes" id="UP000494165"/>
    </source>
</evidence>
<protein>
    <submittedName>
        <fullName evidence="2">Uncharacterized protein</fullName>
    </submittedName>
</protein>
<keyword evidence="1" id="KW-0812">Transmembrane</keyword>
<gene>
    <name evidence="2" type="ORF">CLODIP_2_CD13915</name>
</gene>
<name>A0A8S1DSA1_9INSE</name>
<organism evidence="2 3">
    <name type="scientific">Cloeon dipterum</name>
    <dbReference type="NCBI Taxonomy" id="197152"/>
    <lineage>
        <taxon>Eukaryota</taxon>
        <taxon>Metazoa</taxon>
        <taxon>Ecdysozoa</taxon>
        <taxon>Arthropoda</taxon>
        <taxon>Hexapoda</taxon>
        <taxon>Insecta</taxon>
        <taxon>Pterygota</taxon>
        <taxon>Palaeoptera</taxon>
        <taxon>Ephemeroptera</taxon>
        <taxon>Pisciforma</taxon>
        <taxon>Baetidae</taxon>
        <taxon>Cloeon</taxon>
    </lineage>
</organism>
<comment type="caution">
    <text evidence="2">The sequence shown here is derived from an EMBL/GenBank/DDBJ whole genome shotgun (WGS) entry which is preliminary data.</text>
</comment>
<evidence type="ECO:0000313" key="2">
    <source>
        <dbReference type="EMBL" id="CAB3383681.1"/>
    </source>
</evidence>
<dbReference type="EMBL" id="CADEPI010000318">
    <property type="protein sequence ID" value="CAB3383681.1"/>
    <property type="molecule type" value="Genomic_DNA"/>
</dbReference>
<dbReference type="Proteomes" id="UP000494165">
    <property type="component" value="Unassembled WGS sequence"/>
</dbReference>
<reference evidence="2 3" key="1">
    <citation type="submission" date="2020-04" db="EMBL/GenBank/DDBJ databases">
        <authorList>
            <person name="Alioto T."/>
            <person name="Alioto T."/>
            <person name="Gomez Garrido J."/>
        </authorList>
    </citation>
    <scope>NUCLEOTIDE SEQUENCE [LARGE SCALE GENOMIC DNA]</scope>
</reference>
<accession>A0A8S1DSA1</accession>
<feature type="transmembrane region" description="Helical" evidence="1">
    <location>
        <begin position="59"/>
        <end position="78"/>
    </location>
</feature>
<dbReference type="AlphaFoldDB" id="A0A8S1DSA1"/>
<keyword evidence="1" id="KW-0472">Membrane</keyword>
<keyword evidence="3" id="KW-1185">Reference proteome</keyword>
<keyword evidence="1" id="KW-1133">Transmembrane helix</keyword>
<sequence>MRKSGYGIFVHVLIVSDGYPSGAEIPPAGGAQEPHHPARLLCLQVAKINSWPTTAPPLGLYNLAGTFAFLLIGFAFAAEPLHERLLPLERN</sequence>
<proteinExistence type="predicted"/>